<reference evidence="2" key="2">
    <citation type="submission" date="2020-10" db="UniProtKB">
        <authorList>
            <consortium name="WormBaseParasite"/>
        </authorList>
    </citation>
    <scope>IDENTIFICATION</scope>
</reference>
<organism evidence="1 2">
    <name type="scientific">Panagrellus redivivus</name>
    <name type="common">Microworm</name>
    <dbReference type="NCBI Taxonomy" id="6233"/>
    <lineage>
        <taxon>Eukaryota</taxon>
        <taxon>Metazoa</taxon>
        <taxon>Ecdysozoa</taxon>
        <taxon>Nematoda</taxon>
        <taxon>Chromadorea</taxon>
        <taxon>Rhabditida</taxon>
        <taxon>Tylenchina</taxon>
        <taxon>Panagrolaimomorpha</taxon>
        <taxon>Panagrolaimoidea</taxon>
        <taxon>Panagrolaimidae</taxon>
        <taxon>Panagrellus</taxon>
    </lineage>
</organism>
<sequence>MPRRLKSATLPKPMVFIFGLCFIVNQPNGYQDLMSLQRSQQPRPLSTFPCSTILKFRLRAILVSFPHSTTFLQLPSPS</sequence>
<evidence type="ECO:0000313" key="2">
    <source>
        <dbReference type="WBParaSite" id="Pan_g12709.t1"/>
    </source>
</evidence>
<proteinExistence type="predicted"/>
<protein>
    <submittedName>
        <fullName evidence="2">Secreted protein</fullName>
    </submittedName>
</protein>
<keyword evidence="1" id="KW-1185">Reference proteome</keyword>
<name>A0A7E4UUL0_PANRE</name>
<dbReference type="Proteomes" id="UP000492821">
    <property type="component" value="Unassembled WGS sequence"/>
</dbReference>
<dbReference type="AlphaFoldDB" id="A0A7E4UUL0"/>
<dbReference type="WBParaSite" id="Pan_g12709.t1">
    <property type="protein sequence ID" value="Pan_g12709.t1"/>
    <property type="gene ID" value="Pan_g12709"/>
</dbReference>
<accession>A0A7E4UUL0</accession>
<evidence type="ECO:0000313" key="1">
    <source>
        <dbReference type="Proteomes" id="UP000492821"/>
    </source>
</evidence>
<reference evidence="1" key="1">
    <citation type="journal article" date="2013" name="Genetics">
        <title>The draft genome and transcriptome of Panagrellus redivivus are shaped by the harsh demands of a free-living lifestyle.</title>
        <authorList>
            <person name="Srinivasan J."/>
            <person name="Dillman A.R."/>
            <person name="Macchietto M.G."/>
            <person name="Heikkinen L."/>
            <person name="Lakso M."/>
            <person name="Fracchia K.M."/>
            <person name="Antoshechkin I."/>
            <person name="Mortazavi A."/>
            <person name="Wong G."/>
            <person name="Sternberg P.W."/>
        </authorList>
    </citation>
    <scope>NUCLEOTIDE SEQUENCE [LARGE SCALE GENOMIC DNA]</scope>
    <source>
        <strain evidence="1">MT8872</strain>
    </source>
</reference>